<keyword evidence="2 6" id="KW-0963">Cytoplasm</keyword>
<feature type="domain" description="Transcription factor NusA first KH" evidence="8">
    <location>
        <begin position="235"/>
        <end position="312"/>
    </location>
</feature>
<dbReference type="InterPro" id="IPR058582">
    <property type="entry name" value="KH_NusA_2nd"/>
</dbReference>
<keyword evidence="11" id="KW-1185">Reference proteome</keyword>
<dbReference type="GO" id="GO:0003700">
    <property type="term" value="F:DNA-binding transcription factor activity"/>
    <property type="evidence" value="ECO:0007669"/>
    <property type="project" value="InterPro"/>
</dbReference>
<dbReference type="PATRIC" id="fig|1403316.3.peg.450"/>
<keyword evidence="5 6" id="KW-0804">Transcription</keyword>
<dbReference type="PANTHER" id="PTHR22648">
    <property type="entry name" value="TRANSCRIPTION TERMINATION FACTOR NUSA"/>
    <property type="match status" value="1"/>
</dbReference>
<dbReference type="InterPro" id="IPR015946">
    <property type="entry name" value="KH_dom-like_a/b"/>
</dbReference>
<name>U5ND05_9MOLU</name>
<dbReference type="SUPFAM" id="SSF54814">
    <property type="entry name" value="Prokaryotic type KH domain (KH-domain type II)"/>
    <property type="match status" value="2"/>
</dbReference>
<dbReference type="InterPro" id="IPR025249">
    <property type="entry name" value="TF_NusA_KH_1st"/>
</dbReference>
<dbReference type="Pfam" id="PF13184">
    <property type="entry name" value="KH_NusA_1st"/>
    <property type="match status" value="1"/>
</dbReference>
<comment type="subcellular location">
    <subcellularLocation>
        <location evidence="6">Cytoplasm</location>
    </subcellularLocation>
</comment>
<dbReference type="InterPro" id="IPR013735">
    <property type="entry name" value="TF_NusA_N"/>
</dbReference>
<feature type="domain" description="Transcription factor NusA N-terminal" evidence="7">
    <location>
        <begin position="12"/>
        <end position="123"/>
    </location>
</feature>
<evidence type="ECO:0000256" key="6">
    <source>
        <dbReference type="HAMAP-Rule" id="MF_00945"/>
    </source>
</evidence>
<evidence type="ECO:0000256" key="5">
    <source>
        <dbReference type="ARBA" id="ARBA00023163"/>
    </source>
</evidence>
<accession>U5ND05</accession>
<keyword evidence="1 6" id="KW-0806">Transcription termination</keyword>
<protein>
    <recommendedName>
        <fullName evidence="6">Transcription termination/antitermination protein NusA</fullName>
    </recommendedName>
</protein>
<dbReference type="HAMAP" id="MF_00945_B">
    <property type="entry name" value="NusA_B"/>
    <property type="match status" value="1"/>
</dbReference>
<keyword evidence="3 6" id="KW-0694">RNA-binding</keyword>
<dbReference type="Proteomes" id="UP000017119">
    <property type="component" value="Chromosome"/>
</dbReference>
<evidence type="ECO:0000259" key="7">
    <source>
        <dbReference type="Pfam" id="PF08529"/>
    </source>
</evidence>
<comment type="subunit">
    <text evidence="6">Monomer. Binds directly to the core enzyme of the DNA-dependent RNA polymerase and to nascent RNA.</text>
</comment>
<gene>
    <name evidence="6" type="primary">nusA</name>
    <name evidence="10" type="ORF">PRV_02415</name>
</gene>
<evidence type="ECO:0000256" key="2">
    <source>
        <dbReference type="ARBA" id="ARBA00022490"/>
    </source>
</evidence>
<dbReference type="Pfam" id="PF26594">
    <property type="entry name" value="KH_NusA_2nd"/>
    <property type="match status" value="1"/>
</dbReference>
<evidence type="ECO:0000259" key="9">
    <source>
        <dbReference type="Pfam" id="PF26594"/>
    </source>
</evidence>
<dbReference type="HOGENOM" id="CLU_029242_2_2_14"/>
<dbReference type="PANTHER" id="PTHR22648:SF0">
    <property type="entry name" value="TRANSCRIPTION TERMINATION_ANTITERMINATION PROTEIN NUSA"/>
    <property type="match status" value="1"/>
</dbReference>
<evidence type="ECO:0000313" key="11">
    <source>
        <dbReference type="Proteomes" id="UP000017119"/>
    </source>
</evidence>
<dbReference type="Gene3D" id="3.30.300.20">
    <property type="match status" value="2"/>
</dbReference>
<dbReference type="InterPro" id="IPR036555">
    <property type="entry name" value="NusA_N_sf"/>
</dbReference>
<dbReference type="RefSeq" id="WP_022770266.1">
    <property type="nucleotide sequence ID" value="NC_022575.1"/>
</dbReference>
<proteinExistence type="inferred from homology"/>
<dbReference type="GO" id="GO:0006353">
    <property type="term" value="P:DNA-templated transcription termination"/>
    <property type="evidence" value="ECO:0007669"/>
    <property type="project" value="UniProtKB-UniRule"/>
</dbReference>
<dbReference type="EMBL" id="CP006771">
    <property type="protein sequence ID" value="AGX89220.1"/>
    <property type="molecule type" value="Genomic_DNA"/>
</dbReference>
<dbReference type="InterPro" id="IPR009019">
    <property type="entry name" value="KH_sf_prok-type"/>
</dbReference>
<comment type="similarity">
    <text evidence="6">Belongs to the NusA family.</text>
</comment>
<dbReference type="GO" id="GO:0031564">
    <property type="term" value="P:transcription antitermination"/>
    <property type="evidence" value="ECO:0007669"/>
    <property type="project" value="UniProtKB-UniRule"/>
</dbReference>
<dbReference type="AlphaFoldDB" id="U5ND05"/>
<dbReference type="SUPFAM" id="SSF69705">
    <property type="entry name" value="Transcription factor NusA, N-terminal domain"/>
    <property type="match status" value="1"/>
</dbReference>
<dbReference type="GO" id="GO:0005829">
    <property type="term" value="C:cytosol"/>
    <property type="evidence" value="ECO:0007669"/>
    <property type="project" value="TreeGrafter"/>
</dbReference>
<reference evidence="10 11" key="1">
    <citation type="journal article" date="2013" name="Genome Announc.">
        <title>Genome Sequence of Mycoplasma parvum (Formerly Eperythrozoon parvum), a Diminutive Hemoplasma of the Pig.</title>
        <authorList>
            <person name="do Nascimento N.C."/>
            <person name="Dos Santos A.P."/>
            <person name="Chu Y."/>
            <person name="Guimaraes A.M."/>
            <person name="Pagliaro A."/>
            <person name="Messick J.B."/>
        </authorList>
    </citation>
    <scope>NUCLEOTIDE SEQUENCE [LARGE SCALE GENOMIC DNA]</scope>
    <source>
        <strain evidence="10 11">Indiana</strain>
    </source>
</reference>
<evidence type="ECO:0000259" key="8">
    <source>
        <dbReference type="Pfam" id="PF13184"/>
    </source>
</evidence>
<sequence>MSRSSLNINNKNFLDALAKISKEYSLEKSTISDFLKESFKYVFEREYSDSQIKLEIDIDACKIELWKELKIVTPDYFYGEGMEDAECLIPINKLPKIQQKKFALGDIFLKPINLEDLSTRIVKNILFHFQKLTLETMNQRIYEKWISRKGEVFEGMVEKIFETKEKLPREIIVSLIDPENEDNITKGVVFRPDLIQSLSNDGYRIYENLVPGQIYIFEIKDVLENSAGCPIILSRTGPAIVKYLMKKHISEVHDGLITINAISRISGNRSKVLVSTKNNNIDPVGCCIGPKGNRLKIISSQLLNERIDVILWNSDPIKNIVNAFTGTKILGYKVLEEEENSILLITTLENLLLAVGKRGINVKLVSLLTGWKICLKTIQEAKTERINYLPIDKNWDSKASDISGRIFKLHKSKFKEDLEEFDSENNKLNN</sequence>
<evidence type="ECO:0000256" key="3">
    <source>
        <dbReference type="ARBA" id="ARBA00022884"/>
    </source>
</evidence>
<evidence type="ECO:0000256" key="4">
    <source>
        <dbReference type="ARBA" id="ARBA00023015"/>
    </source>
</evidence>
<keyword evidence="6" id="KW-0889">Transcription antitermination</keyword>
<evidence type="ECO:0000256" key="1">
    <source>
        <dbReference type="ARBA" id="ARBA00022472"/>
    </source>
</evidence>
<comment type="function">
    <text evidence="6">Participates in both transcription termination and antitermination.</text>
</comment>
<dbReference type="InterPro" id="IPR030842">
    <property type="entry name" value="TF_NusA_bacterial"/>
</dbReference>
<organism evidence="10 11">
    <name type="scientific">Mycoplasma parvum str. Indiana</name>
    <dbReference type="NCBI Taxonomy" id="1403316"/>
    <lineage>
        <taxon>Bacteria</taxon>
        <taxon>Bacillati</taxon>
        <taxon>Mycoplasmatota</taxon>
        <taxon>Mollicutes</taxon>
        <taxon>Mycoplasmataceae</taxon>
        <taxon>Mycoplasma</taxon>
    </lineage>
</organism>
<feature type="domain" description="NusA-like second KH" evidence="9">
    <location>
        <begin position="320"/>
        <end position="382"/>
    </location>
</feature>
<keyword evidence="4 6" id="KW-0805">Transcription regulation</keyword>
<dbReference type="GO" id="GO:0003723">
    <property type="term" value="F:RNA binding"/>
    <property type="evidence" value="ECO:0007669"/>
    <property type="project" value="UniProtKB-UniRule"/>
</dbReference>
<dbReference type="KEGG" id="mpv:PRV_02415"/>
<dbReference type="Pfam" id="PF08529">
    <property type="entry name" value="NusA_N"/>
    <property type="match status" value="1"/>
</dbReference>
<dbReference type="STRING" id="1403316.PRV_02415"/>
<dbReference type="Gene3D" id="3.30.1480.10">
    <property type="entry name" value="NusA, N-terminal domain"/>
    <property type="match status" value="1"/>
</dbReference>
<evidence type="ECO:0000313" key="10">
    <source>
        <dbReference type="EMBL" id="AGX89220.1"/>
    </source>
</evidence>